<dbReference type="RefSeq" id="WP_190614738.1">
    <property type="nucleotide sequence ID" value="NZ_AP018712.1"/>
</dbReference>
<dbReference type="AlphaFoldDB" id="A0A7G1G8Y1"/>
<evidence type="ECO:0000259" key="1">
    <source>
        <dbReference type="Pfam" id="PF10543"/>
    </source>
</evidence>
<gene>
    <name evidence="2" type="ORF">OSSY52_20370</name>
</gene>
<accession>A0A7G1G8Y1</accession>
<keyword evidence="2" id="KW-0238">DNA-binding</keyword>
<evidence type="ECO:0000313" key="3">
    <source>
        <dbReference type="Proteomes" id="UP000516361"/>
    </source>
</evidence>
<dbReference type="Proteomes" id="UP000516361">
    <property type="component" value="Chromosome"/>
</dbReference>
<name>A0A7G1G8Y1_9BACT</name>
<dbReference type="KEGG" id="ocy:OSSY52_20370"/>
<evidence type="ECO:0000313" key="2">
    <source>
        <dbReference type="EMBL" id="BBE31896.1"/>
    </source>
</evidence>
<keyword evidence="3" id="KW-1185">Reference proteome</keyword>
<protein>
    <submittedName>
        <fullName evidence="2">DNA-binding protein</fullName>
    </submittedName>
</protein>
<dbReference type="Pfam" id="PF10543">
    <property type="entry name" value="ORF6N"/>
    <property type="match status" value="1"/>
</dbReference>
<dbReference type="EMBL" id="AP018712">
    <property type="protein sequence ID" value="BBE31896.1"/>
    <property type="molecule type" value="Genomic_DNA"/>
</dbReference>
<sequence length="285" mass="33486">MEDLIKTVNIKDTIFTFRGKQVMIDRDLASLYQAETKRINEQVKRNIERFPNDFRFQLTSNEKNELVAKCDRLENLKHSSSLPYAFTEQGVSMLSAVLKSKVAVEVSVNIMRAFVEMKQIMLSNASLFQRIDRTEKILLEHKEKFEKIFKYLEGDKPPIQRVFFDGEIWDAYEFINKLLRSAKKEVTLIDNYIDDTVLTLLKEYPKLTVTIITKKIDKKLNLDLEKYNSQYKNLKVKTSNKYHDRFLIIDEMVYHIGESLKDLGKKVFGFSKMNIDKELLGVEND</sequence>
<reference evidence="2 3" key="1">
    <citation type="submission" date="2018-06" db="EMBL/GenBank/DDBJ databases">
        <title>Genome sequencing of Oceanotoga sp. sy52.</title>
        <authorList>
            <person name="Mori K."/>
        </authorList>
    </citation>
    <scope>NUCLEOTIDE SEQUENCE [LARGE SCALE GENOMIC DNA]</scope>
    <source>
        <strain evidence="3">sy52</strain>
    </source>
</reference>
<proteinExistence type="predicted"/>
<dbReference type="InterPro" id="IPR018873">
    <property type="entry name" value="KilA-N_DNA-bd_domain"/>
</dbReference>
<feature type="domain" description="KilA-N DNA-binding" evidence="1">
    <location>
        <begin position="13"/>
        <end position="97"/>
    </location>
</feature>
<dbReference type="GO" id="GO:0003677">
    <property type="term" value="F:DNA binding"/>
    <property type="evidence" value="ECO:0007669"/>
    <property type="project" value="UniProtKB-KW"/>
</dbReference>
<dbReference type="InParanoid" id="A0A7G1G8Y1"/>
<organism evidence="2 3">
    <name type="scientific">Tepiditoga spiralis</name>
    <dbReference type="NCBI Taxonomy" id="2108365"/>
    <lineage>
        <taxon>Bacteria</taxon>
        <taxon>Thermotogati</taxon>
        <taxon>Thermotogota</taxon>
        <taxon>Thermotogae</taxon>
        <taxon>Petrotogales</taxon>
        <taxon>Petrotogaceae</taxon>
        <taxon>Tepiditoga</taxon>
    </lineage>
</organism>